<dbReference type="EMBL" id="CP134500">
    <property type="protein sequence ID" value="WNF28756.1"/>
    <property type="molecule type" value="Genomic_DNA"/>
</dbReference>
<organism evidence="2 3">
    <name type="scientific">Streptomyces durocortorensis</name>
    <dbReference type="NCBI Taxonomy" id="2811104"/>
    <lineage>
        <taxon>Bacteria</taxon>
        <taxon>Bacillati</taxon>
        <taxon>Actinomycetota</taxon>
        <taxon>Actinomycetes</taxon>
        <taxon>Kitasatosporales</taxon>
        <taxon>Streptomycetaceae</taxon>
        <taxon>Streptomyces</taxon>
    </lineage>
</organism>
<evidence type="ECO:0000313" key="3">
    <source>
        <dbReference type="Proteomes" id="UP001303236"/>
    </source>
</evidence>
<evidence type="ECO:0000256" key="1">
    <source>
        <dbReference type="SAM" id="SignalP"/>
    </source>
</evidence>
<sequence>MKIRPPFVVLLAVSAAALTACSGSGQELGYGEEATGDGVDVTVVRVEAGSAGDLTSLKDAAKYDGRTPYYLHYRVTKTKDGDVKGPSFDVANDKNRLTRLSILPSFPTPTVGDDGELSYSPAPKFEKCTDDQSSSDFNKAPQGETYEACSIYLSAEGDTSAPSEVTWVEGAKNETVAVWK</sequence>
<gene>
    <name evidence="2" type="ORF">RI138_19035</name>
</gene>
<keyword evidence="1" id="KW-0732">Signal</keyword>
<accession>A0ABY9W602</accession>
<keyword evidence="3" id="KW-1185">Reference proteome</keyword>
<dbReference type="PROSITE" id="PS51257">
    <property type="entry name" value="PROKAR_LIPOPROTEIN"/>
    <property type="match status" value="1"/>
</dbReference>
<feature type="signal peptide" evidence="1">
    <location>
        <begin position="1"/>
        <end position="25"/>
    </location>
</feature>
<evidence type="ECO:0008006" key="4">
    <source>
        <dbReference type="Google" id="ProtNLM"/>
    </source>
</evidence>
<proteinExistence type="predicted"/>
<evidence type="ECO:0000313" key="2">
    <source>
        <dbReference type="EMBL" id="WNF28756.1"/>
    </source>
</evidence>
<dbReference type="Proteomes" id="UP001303236">
    <property type="component" value="Chromosome"/>
</dbReference>
<protein>
    <recommendedName>
        <fullName evidence="4">Lipoprotein</fullName>
    </recommendedName>
</protein>
<name>A0ABY9W602_9ACTN</name>
<reference evidence="2 3" key="1">
    <citation type="submission" date="2023-09" db="EMBL/GenBank/DDBJ databases">
        <title>Genome completion map analysis of the actinomycetes C11-1.</title>
        <authorList>
            <person name="Qin P."/>
            <person name="Guan P."/>
        </authorList>
    </citation>
    <scope>NUCLEOTIDE SEQUENCE [LARGE SCALE GENOMIC DNA]</scope>
    <source>
        <strain evidence="2 3">C11-1</strain>
    </source>
</reference>
<feature type="chain" id="PRO_5045348188" description="Lipoprotein" evidence="1">
    <location>
        <begin position="26"/>
        <end position="180"/>
    </location>
</feature>